<dbReference type="AlphaFoldDB" id="A0A1C1CG17"/>
<protein>
    <submittedName>
        <fullName evidence="2">Uncharacterized protein</fullName>
    </submittedName>
</protein>
<feature type="region of interest" description="Disordered" evidence="1">
    <location>
        <begin position="56"/>
        <end position="80"/>
    </location>
</feature>
<evidence type="ECO:0000313" key="2">
    <source>
        <dbReference type="EMBL" id="OCT47439.1"/>
    </source>
</evidence>
<dbReference type="Proteomes" id="UP000094526">
    <property type="component" value="Unassembled WGS sequence"/>
</dbReference>
<sequence>MGERRRNDHRVSRLEDLQECYWKTSKLNPASEKYWEVDSASDKQYGTYGILFNERVDTDVPTPDTRHQTPDTRHQTPDTRHHETLSGVHLMHASGPHSVTAIPSALLM</sequence>
<accession>A0A1C1CG17</accession>
<organism evidence="2 3">
    <name type="scientific">Cladophialophora carrionii</name>
    <dbReference type="NCBI Taxonomy" id="86049"/>
    <lineage>
        <taxon>Eukaryota</taxon>
        <taxon>Fungi</taxon>
        <taxon>Dikarya</taxon>
        <taxon>Ascomycota</taxon>
        <taxon>Pezizomycotina</taxon>
        <taxon>Eurotiomycetes</taxon>
        <taxon>Chaetothyriomycetidae</taxon>
        <taxon>Chaetothyriales</taxon>
        <taxon>Herpotrichiellaceae</taxon>
        <taxon>Cladophialophora</taxon>
    </lineage>
</organism>
<proteinExistence type="predicted"/>
<reference evidence="3" key="1">
    <citation type="submission" date="2015-07" db="EMBL/GenBank/DDBJ databases">
        <authorList>
            <person name="Teixeira M.M."/>
            <person name="Souza R.C."/>
            <person name="Almeida L.G."/>
            <person name="Vicente V.A."/>
            <person name="de Hoog S."/>
            <person name="Bocca A.L."/>
            <person name="de Almeida S.R."/>
            <person name="Vasconcelos A.T."/>
            <person name="Felipe M.S."/>
        </authorList>
    </citation>
    <scope>NUCLEOTIDE SEQUENCE [LARGE SCALE GENOMIC DNA]</scope>
    <source>
        <strain evidence="3">KSF</strain>
    </source>
</reference>
<comment type="caution">
    <text evidence="2">The sequence shown here is derived from an EMBL/GenBank/DDBJ whole genome shotgun (WGS) entry which is preliminary data.</text>
</comment>
<evidence type="ECO:0000313" key="3">
    <source>
        <dbReference type="Proteomes" id="UP000094526"/>
    </source>
</evidence>
<gene>
    <name evidence="2" type="ORF">CLCR_03744</name>
</gene>
<dbReference type="EMBL" id="LGRB01000013">
    <property type="protein sequence ID" value="OCT47439.1"/>
    <property type="molecule type" value="Genomic_DNA"/>
</dbReference>
<keyword evidence="3" id="KW-1185">Reference proteome</keyword>
<dbReference type="VEuPathDB" id="FungiDB:CLCR_03744"/>
<evidence type="ECO:0000256" key="1">
    <source>
        <dbReference type="SAM" id="MobiDB-lite"/>
    </source>
</evidence>
<name>A0A1C1CG17_9EURO</name>